<organism evidence="4 5">
    <name type="scientific">Microvenator marinus</name>
    <dbReference type="NCBI Taxonomy" id="2600177"/>
    <lineage>
        <taxon>Bacteria</taxon>
        <taxon>Deltaproteobacteria</taxon>
        <taxon>Bradymonadales</taxon>
        <taxon>Microvenatoraceae</taxon>
        <taxon>Microvenator</taxon>
    </lineage>
</organism>
<dbReference type="InterPro" id="IPR023076">
    <property type="entry name" value="HMG_CoA_Rdtase_CS"/>
</dbReference>
<dbReference type="InterPro" id="IPR023074">
    <property type="entry name" value="HMG_CoA_Rdtase_cat_sf"/>
</dbReference>
<name>A0A5B8XXL1_9DELT</name>
<dbReference type="NCBIfam" id="TIGR00532">
    <property type="entry name" value="HMG_CoA_R_NAD"/>
    <property type="match status" value="1"/>
</dbReference>
<dbReference type="EMBL" id="CP042467">
    <property type="protein sequence ID" value="QED30350.1"/>
    <property type="molecule type" value="Genomic_DNA"/>
</dbReference>
<dbReference type="SUPFAM" id="SSF55035">
    <property type="entry name" value="NAD-binding domain of HMG-CoA reductase"/>
    <property type="match status" value="1"/>
</dbReference>
<dbReference type="Proteomes" id="UP000321595">
    <property type="component" value="Chromosome"/>
</dbReference>
<reference evidence="4 5" key="1">
    <citation type="submission" date="2019-08" db="EMBL/GenBank/DDBJ databases">
        <authorList>
            <person name="Liang Q."/>
        </authorList>
    </citation>
    <scope>NUCLEOTIDE SEQUENCE [LARGE SCALE GENOMIC DNA]</scope>
    <source>
        <strain evidence="4 5">V1718</strain>
    </source>
</reference>
<protein>
    <recommendedName>
        <fullName evidence="3">3-hydroxy-3-methylglutaryl coenzyme A reductase</fullName>
        <shortName evidence="3">HMG-CoA reductase</shortName>
        <ecNumber evidence="3">1.1.1.88</ecNumber>
    </recommendedName>
</protein>
<dbReference type="PANTHER" id="PTHR10572:SF24">
    <property type="entry name" value="3-HYDROXY-3-METHYLGLUTARYL-COENZYME A REDUCTASE"/>
    <property type="match status" value="1"/>
</dbReference>
<dbReference type="AlphaFoldDB" id="A0A5B8XXL1"/>
<dbReference type="GO" id="GO:0015936">
    <property type="term" value="P:coenzyme A metabolic process"/>
    <property type="evidence" value="ECO:0007669"/>
    <property type="project" value="InterPro"/>
</dbReference>
<dbReference type="Pfam" id="PF00368">
    <property type="entry name" value="HMG-CoA_red"/>
    <property type="match status" value="1"/>
</dbReference>
<dbReference type="PROSITE" id="PS01192">
    <property type="entry name" value="HMG_COA_REDUCTASE_3"/>
    <property type="match status" value="1"/>
</dbReference>
<keyword evidence="3" id="KW-0520">NAD</keyword>
<dbReference type="CDD" id="cd00644">
    <property type="entry name" value="HMG-CoA_reductase_classII"/>
    <property type="match status" value="1"/>
</dbReference>
<proteinExistence type="inferred from homology"/>
<keyword evidence="2 3" id="KW-0560">Oxidoreductase</keyword>
<evidence type="ECO:0000313" key="5">
    <source>
        <dbReference type="Proteomes" id="UP000321595"/>
    </source>
</evidence>
<dbReference type="InterPro" id="IPR009029">
    <property type="entry name" value="HMG_CoA_Rdtase_sub-bd_dom_sf"/>
</dbReference>
<comment type="catalytic activity">
    <reaction evidence="3">
        <text>(R)-mevalonate + 2 NAD(+) + CoA = (3S)-3-hydroxy-3-methylglutaryl-CoA + 2 NADH + 2 H(+)</text>
        <dbReference type="Rhea" id="RHEA:14833"/>
        <dbReference type="ChEBI" id="CHEBI:15378"/>
        <dbReference type="ChEBI" id="CHEBI:36464"/>
        <dbReference type="ChEBI" id="CHEBI:43074"/>
        <dbReference type="ChEBI" id="CHEBI:57287"/>
        <dbReference type="ChEBI" id="CHEBI:57540"/>
        <dbReference type="ChEBI" id="CHEBI:57945"/>
        <dbReference type="EC" id="1.1.1.88"/>
    </reaction>
</comment>
<dbReference type="UniPathway" id="UPA00257">
    <property type="reaction ID" value="UER00367"/>
</dbReference>
<dbReference type="PRINTS" id="PR00071">
    <property type="entry name" value="HMGCOARDTASE"/>
</dbReference>
<sequence>MNDERPTSRISGFFKMSQEERYRALIDAQILTEEDVEYLRPSGEIGFDTANHMIENAIGVLELPLGLGLNFLIDGKDYVVPMAVEEPSVIAAVSHIAKLARPSGGFKTEYSGSRMIGQIQVVGASDWDATSAAILENKARLLAVANEFEPGMVARGGGAKDIRVRLIEEGKYQSMLIVHLVIDTCDAMGANMINTMAEGVAQEIEKLTDGRILLRILSNLCDERVAVARCRIPFSELGWRGFSGEDVAKGIELASQFAEVDPYRATTHNKGIMNGISSVCIASGNDWRAVESGAHAFAARSGQYSPLAVWWVEDGHLVGEIEVPLAVGTVGGPIRFHPTVQLVHRILRVESAGELARVMAAVGLAQNMAALKALATEGIQRGHMSLHARSVAATAGALEDEIDDVVKHLLKCQDIKVDRARRILFELRNSQL</sequence>
<dbReference type="Gene3D" id="3.90.770.10">
    <property type="entry name" value="3-hydroxy-3-methylglutaryl-coenzyme A Reductase, Chain A, domain 2"/>
    <property type="match status" value="2"/>
</dbReference>
<comment type="similarity">
    <text evidence="1 3">Belongs to the HMG-CoA reductase family.</text>
</comment>
<dbReference type="SUPFAM" id="SSF56542">
    <property type="entry name" value="Substrate-binding domain of HMG-CoA reductase"/>
    <property type="match status" value="1"/>
</dbReference>
<dbReference type="EC" id="1.1.1.88" evidence="3"/>
<dbReference type="InterPro" id="IPR004553">
    <property type="entry name" value="HMG_CoA_Rdtase_bac-typ"/>
</dbReference>
<comment type="pathway">
    <text evidence="3">Metabolic intermediate metabolism; (R)-mevalonate degradation; (S)-3-hydroxy-3-methylglutaryl-CoA from (R)-mevalonate: step 1/1.</text>
</comment>
<dbReference type="PANTHER" id="PTHR10572">
    <property type="entry name" value="3-HYDROXY-3-METHYLGLUTARYL-COENZYME A REDUCTASE"/>
    <property type="match status" value="1"/>
</dbReference>
<evidence type="ECO:0000256" key="3">
    <source>
        <dbReference type="RuleBase" id="RU361219"/>
    </source>
</evidence>
<dbReference type="KEGG" id="bbae:FRD01_15175"/>
<keyword evidence="5" id="KW-1185">Reference proteome</keyword>
<accession>A0A5B8XXL1</accession>
<evidence type="ECO:0000313" key="4">
    <source>
        <dbReference type="EMBL" id="QED30350.1"/>
    </source>
</evidence>
<dbReference type="GO" id="GO:0140643">
    <property type="term" value="F:hydroxymethylglutaryl-CoA reductase (NADH) activity"/>
    <property type="evidence" value="ECO:0007669"/>
    <property type="project" value="UniProtKB-EC"/>
</dbReference>
<evidence type="ECO:0000256" key="1">
    <source>
        <dbReference type="ARBA" id="ARBA00007661"/>
    </source>
</evidence>
<evidence type="ECO:0000256" key="2">
    <source>
        <dbReference type="ARBA" id="ARBA00023002"/>
    </source>
</evidence>
<dbReference type="InterPro" id="IPR002202">
    <property type="entry name" value="HMG_CoA_Rdtase"/>
</dbReference>
<dbReference type="GO" id="GO:0004420">
    <property type="term" value="F:hydroxymethylglutaryl-CoA reductase (NADPH) activity"/>
    <property type="evidence" value="ECO:0007669"/>
    <property type="project" value="InterPro"/>
</dbReference>
<dbReference type="Gene3D" id="1.10.8.660">
    <property type="match status" value="1"/>
</dbReference>
<dbReference type="PROSITE" id="PS50065">
    <property type="entry name" value="HMG_COA_REDUCTASE_4"/>
    <property type="match status" value="1"/>
</dbReference>
<dbReference type="OrthoDB" id="9764892at2"/>
<gene>
    <name evidence="4" type="ORF">FRD01_15175</name>
</gene>
<dbReference type="InterPro" id="IPR009023">
    <property type="entry name" value="HMG_CoA_Rdtase_NAD(P)-bd_sf"/>
</dbReference>